<keyword evidence="5" id="KW-1133">Transmembrane helix</keyword>
<feature type="domain" description="OmpA-like" evidence="7">
    <location>
        <begin position="113"/>
        <end position="230"/>
    </location>
</feature>
<evidence type="ECO:0000259" key="7">
    <source>
        <dbReference type="PROSITE" id="PS51123"/>
    </source>
</evidence>
<accession>C5BQW8</accession>
<keyword evidence="3" id="KW-0998">Cell outer membrane</keyword>
<dbReference type="PANTHER" id="PTHR30329:SF21">
    <property type="entry name" value="LIPOPROTEIN YIAD-RELATED"/>
    <property type="match status" value="1"/>
</dbReference>
<dbReference type="EMBL" id="CP001614">
    <property type="protein sequence ID" value="ACR14163.1"/>
    <property type="molecule type" value="Genomic_DNA"/>
</dbReference>
<feature type="chain" id="PRO_5002948840" evidence="6">
    <location>
        <begin position="28"/>
        <end position="238"/>
    </location>
</feature>
<keyword evidence="5" id="KW-0812">Transmembrane</keyword>
<dbReference type="SUPFAM" id="SSF103088">
    <property type="entry name" value="OmpA-like"/>
    <property type="match status" value="1"/>
</dbReference>
<evidence type="ECO:0000256" key="2">
    <source>
        <dbReference type="ARBA" id="ARBA00023136"/>
    </source>
</evidence>
<evidence type="ECO:0000256" key="4">
    <source>
        <dbReference type="PROSITE-ProRule" id="PRU00473"/>
    </source>
</evidence>
<dbReference type="PROSITE" id="PS51123">
    <property type="entry name" value="OMPA_2"/>
    <property type="match status" value="1"/>
</dbReference>
<dbReference type="OrthoDB" id="7061829at2"/>
<evidence type="ECO:0000256" key="1">
    <source>
        <dbReference type="ARBA" id="ARBA00004442"/>
    </source>
</evidence>
<sequence>MKLQAKTFTKTFTAIALSSVIATPIFAASSATPSDVSATTAAKSAGIFTTATIVGGVAGGPVGFFLGALSGAYLGEQNKNHERNKTALKEAETSLTSSRNEVAMQQRVIAKMQKQVEQPIEFLVYFPTGEDALSHQDSQRIQSLANYMTDNPSLRVRLDGFADPRGTDEYNNVLSEERARSVVDALVARGIDSRRIEYQAHGASMSMATAGDKDAYALERKVRIEVYSPKLTRKVAAN</sequence>
<dbReference type="InterPro" id="IPR050330">
    <property type="entry name" value="Bact_OuterMem_StrucFunc"/>
</dbReference>
<evidence type="ECO:0000256" key="3">
    <source>
        <dbReference type="ARBA" id="ARBA00023237"/>
    </source>
</evidence>
<dbReference type="HOGENOM" id="CLU_099038_0_0_6"/>
<dbReference type="eggNOG" id="COG2885">
    <property type="taxonomic scope" value="Bacteria"/>
</dbReference>
<dbReference type="GO" id="GO:0009279">
    <property type="term" value="C:cell outer membrane"/>
    <property type="evidence" value="ECO:0007669"/>
    <property type="project" value="UniProtKB-SubCell"/>
</dbReference>
<dbReference type="InterPro" id="IPR006665">
    <property type="entry name" value="OmpA-like"/>
</dbReference>
<feature type="transmembrane region" description="Helical" evidence="5">
    <location>
        <begin position="51"/>
        <end position="75"/>
    </location>
</feature>
<dbReference type="InterPro" id="IPR036737">
    <property type="entry name" value="OmpA-like_sf"/>
</dbReference>
<evidence type="ECO:0000313" key="8">
    <source>
        <dbReference type="EMBL" id="ACR14163.1"/>
    </source>
</evidence>
<dbReference type="KEGG" id="ttu:TERTU_1036"/>
<evidence type="ECO:0000256" key="6">
    <source>
        <dbReference type="SAM" id="SignalP"/>
    </source>
</evidence>
<evidence type="ECO:0000313" key="9">
    <source>
        <dbReference type="Proteomes" id="UP000009080"/>
    </source>
</evidence>
<organism evidence="8 9">
    <name type="scientific">Teredinibacter turnerae (strain ATCC 39867 / T7901)</name>
    <dbReference type="NCBI Taxonomy" id="377629"/>
    <lineage>
        <taxon>Bacteria</taxon>
        <taxon>Pseudomonadati</taxon>
        <taxon>Pseudomonadota</taxon>
        <taxon>Gammaproteobacteria</taxon>
        <taxon>Cellvibrionales</taxon>
        <taxon>Cellvibrionaceae</taxon>
        <taxon>Teredinibacter</taxon>
    </lineage>
</organism>
<keyword evidence="6" id="KW-0732">Signal</keyword>
<proteinExistence type="predicted"/>
<feature type="signal peptide" evidence="6">
    <location>
        <begin position="1"/>
        <end position="27"/>
    </location>
</feature>
<reference evidence="8 9" key="1">
    <citation type="journal article" date="2009" name="PLoS ONE">
        <title>The complete genome of Teredinibacter turnerae T7901: an intracellular endosymbiont of marine wood-boring bivalves (shipworms).</title>
        <authorList>
            <person name="Yang J.C."/>
            <person name="Madupu R."/>
            <person name="Durkin A.S."/>
            <person name="Ekborg N.A."/>
            <person name="Pedamallu C.S."/>
            <person name="Hostetler J.B."/>
            <person name="Radune D."/>
            <person name="Toms B.S."/>
            <person name="Henrissat B."/>
            <person name="Coutinho P.M."/>
            <person name="Schwarz S."/>
            <person name="Field L."/>
            <person name="Trindade-Silva A.E."/>
            <person name="Soares C.A.G."/>
            <person name="Elshahawi S."/>
            <person name="Hanora A."/>
            <person name="Schmidt E.W."/>
            <person name="Haygood M.G."/>
            <person name="Posfai J."/>
            <person name="Benner J."/>
            <person name="Madinger C."/>
            <person name="Nove J."/>
            <person name="Anton B."/>
            <person name="Chaudhary K."/>
            <person name="Foster J."/>
            <person name="Holman A."/>
            <person name="Kumar S."/>
            <person name="Lessard P.A."/>
            <person name="Luyten Y.A."/>
            <person name="Slatko B."/>
            <person name="Wood N."/>
            <person name="Wu B."/>
            <person name="Teplitski M."/>
            <person name="Mougous J.D."/>
            <person name="Ward N."/>
            <person name="Eisen J.A."/>
            <person name="Badger J.H."/>
            <person name="Distel D.L."/>
        </authorList>
    </citation>
    <scope>NUCLEOTIDE SEQUENCE [LARGE SCALE GENOMIC DNA]</scope>
    <source>
        <strain evidence="9">ATCC 39867 / T7901</strain>
    </source>
</reference>
<keyword evidence="2 4" id="KW-0472">Membrane</keyword>
<protein>
    <submittedName>
        <fullName evidence="8">Conserved hypothetical OmpA family protein</fullName>
    </submittedName>
</protein>
<dbReference type="Pfam" id="PF00691">
    <property type="entry name" value="OmpA"/>
    <property type="match status" value="1"/>
</dbReference>
<evidence type="ECO:0000256" key="5">
    <source>
        <dbReference type="SAM" id="Phobius"/>
    </source>
</evidence>
<dbReference type="PRINTS" id="PR01021">
    <property type="entry name" value="OMPADOMAIN"/>
</dbReference>
<dbReference type="Gene3D" id="3.30.1330.60">
    <property type="entry name" value="OmpA-like domain"/>
    <property type="match status" value="1"/>
</dbReference>
<dbReference type="STRING" id="377629.TERTU_1036"/>
<dbReference type="PANTHER" id="PTHR30329">
    <property type="entry name" value="STATOR ELEMENT OF FLAGELLAR MOTOR COMPLEX"/>
    <property type="match status" value="1"/>
</dbReference>
<keyword evidence="9" id="KW-1185">Reference proteome</keyword>
<comment type="subcellular location">
    <subcellularLocation>
        <location evidence="1">Cell outer membrane</location>
    </subcellularLocation>
</comment>
<gene>
    <name evidence="8" type="ordered locus">TERTU_1036</name>
</gene>
<dbReference type="CDD" id="cd07185">
    <property type="entry name" value="OmpA_C-like"/>
    <property type="match status" value="1"/>
</dbReference>
<dbReference type="InterPro" id="IPR006664">
    <property type="entry name" value="OMP_bac"/>
</dbReference>
<dbReference type="AlphaFoldDB" id="C5BQW8"/>
<dbReference type="Proteomes" id="UP000009080">
    <property type="component" value="Chromosome"/>
</dbReference>
<name>C5BQW8_TERTT</name>
<dbReference type="RefSeq" id="WP_015820279.1">
    <property type="nucleotide sequence ID" value="NC_012997.1"/>
</dbReference>